<feature type="transmembrane region" description="Helical" evidence="11">
    <location>
        <begin position="218"/>
        <end position="240"/>
    </location>
</feature>
<keyword evidence="4 11" id="KW-0812">Transmembrane</keyword>
<dbReference type="GO" id="GO:0005524">
    <property type="term" value="F:ATP binding"/>
    <property type="evidence" value="ECO:0007669"/>
    <property type="project" value="UniProtKB-KW"/>
</dbReference>
<dbReference type="PROSITE" id="PS50929">
    <property type="entry name" value="ABC_TM1F"/>
    <property type="match status" value="1"/>
</dbReference>
<feature type="domain" description="ABC transporter" evidence="12">
    <location>
        <begin position="423"/>
        <end position="660"/>
    </location>
</feature>
<dbReference type="PROSITE" id="PS50893">
    <property type="entry name" value="ABC_TRANSPORTER_2"/>
    <property type="match status" value="1"/>
</dbReference>
<dbReference type="HOGENOM" id="CLU_000604_84_3_1"/>
<keyword evidence="5" id="KW-0547">Nucleotide-binding</keyword>
<dbReference type="GO" id="GO:0012505">
    <property type="term" value="C:endomembrane system"/>
    <property type="evidence" value="ECO:0007669"/>
    <property type="project" value="UniProtKB-SubCell"/>
</dbReference>
<dbReference type="PIRSF" id="PIRSF002773">
    <property type="entry name" value="ABC_prm/ATPase_B"/>
    <property type="match status" value="1"/>
</dbReference>
<comment type="similarity">
    <text evidence="2">Belongs to the ABC transporter superfamily. ABCB family. MHC peptide exporter (TC 3.A.1.209) subfamily.</text>
</comment>
<dbReference type="InterPro" id="IPR003439">
    <property type="entry name" value="ABC_transporter-like_ATP-bd"/>
</dbReference>
<dbReference type="AlphaFoldDB" id="V3ZK71"/>
<dbReference type="PANTHER" id="PTHR43394:SF19">
    <property type="entry name" value="ABC TRANSPORTER B FAMILY"/>
    <property type="match status" value="1"/>
</dbReference>
<feature type="domain" description="ABC transmembrane type-1" evidence="13">
    <location>
        <begin position="107"/>
        <end position="389"/>
    </location>
</feature>
<dbReference type="STRING" id="225164.V3ZK71"/>
<reference evidence="14 15" key="1">
    <citation type="journal article" date="2013" name="Nature">
        <title>Insights into bilaterian evolution from three spiralian genomes.</title>
        <authorList>
            <person name="Simakov O."/>
            <person name="Marletaz F."/>
            <person name="Cho S.J."/>
            <person name="Edsinger-Gonzales E."/>
            <person name="Havlak P."/>
            <person name="Hellsten U."/>
            <person name="Kuo D.H."/>
            <person name="Larsson T."/>
            <person name="Lv J."/>
            <person name="Arendt D."/>
            <person name="Savage R."/>
            <person name="Osoegawa K."/>
            <person name="de Jong P."/>
            <person name="Grimwood J."/>
            <person name="Chapman J.A."/>
            <person name="Shapiro H."/>
            <person name="Aerts A."/>
            <person name="Otillar R.P."/>
            <person name="Terry A.Y."/>
            <person name="Boore J.L."/>
            <person name="Grigoriev I.V."/>
            <person name="Lindberg D.R."/>
            <person name="Seaver E.C."/>
            <person name="Weisblat D.A."/>
            <person name="Putnam N.H."/>
            <person name="Rokhsar D.S."/>
        </authorList>
    </citation>
    <scope>NUCLEOTIDE SEQUENCE [LARGE SCALE GENOMIC DNA]</scope>
</reference>
<gene>
    <name evidence="14" type="ORF">LOTGIDRAFT_179605</name>
</gene>
<dbReference type="Pfam" id="PF00005">
    <property type="entry name" value="ABC_tran"/>
    <property type="match status" value="1"/>
</dbReference>
<dbReference type="InterPro" id="IPR027417">
    <property type="entry name" value="P-loop_NTPase"/>
</dbReference>
<keyword evidence="3" id="KW-0813">Transport</keyword>
<dbReference type="InterPro" id="IPR036640">
    <property type="entry name" value="ABC1_TM_sf"/>
</dbReference>
<evidence type="ECO:0000256" key="7">
    <source>
        <dbReference type="ARBA" id="ARBA00022856"/>
    </source>
</evidence>
<keyword evidence="15" id="KW-1185">Reference proteome</keyword>
<dbReference type="FunFam" id="1.20.1560.10:FF:000210">
    <property type="entry name" value="ATP-binding cassette, sub-family B (MDR/TAP), member 9"/>
    <property type="match status" value="1"/>
</dbReference>
<feature type="transmembrane region" description="Helical" evidence="11">
    <location>
        <begin position="103"/>
        <end position="123"/>
    </location>
</feature>
<evidence type="ECO:0000256" key="1">
    <source>
        <dbReference type="ARBA" id="ARBA00004127"/>
    </source>
</evidence>
<dbReference type="OMA" id="CRLYEPQ"/>
<dbReference type="FunFam" id="3.40.50.300:FF:000140">
    <property type="entry name" value="Lipid A export ATP-binding/permease protein MsbA"/>
    <property type="match status" value="1"/>
</dbReference>
<evidence type="ECO:0000256" key="3">
    <source>
        <dbReference type="ARBA" id="ARBA00022448"/>
    </source>
</evidence>
<evidence type="ECO:0000256" key="10">
    <source>
        <dbReference type="ARBA" id="ARBA00023136"/>
    </source>
</evidence>
<dbReference type="Proteomes" id="UP000030746">
    <property type="component" value="Unassembled WGS sequence"/>
</dbReference>
<dbReference type="Gene3D" id="1.20.1560.10">
    <property type="entry name" value="ABC transporter type 1, transmembrane domain"/>
    <property type="match status" value="1"/>
</dbReference>
<protein>
    <submittedName>
        <fullName evidence="14">Uncharacterized protein</fullName>
    </submittedName>
</protein>
<evidence type="ECO:0000313" key="14">
    <source>
        <dbReference type="EMBL" id="ESO84652.1"/>
    </source>
</evidence>
<evidence type="ECO:0000259" key="12">
    <source>
        <dbReference type="PROSITE" id="PS50893"/>
    </source>
</evidence>
<keyword evidence="10 11" id="KW-0472">Membrane</keyword>
<keyword evidence="8" id="KW-1278">Translocase</keyword>
<keyword evidence="7" id="KW-0653">Protein transport</keyword>
<organism evidence="14 15">
    <name type="scientific">Lottia gigantea</name>
    <name type="common">Giant owl limpet</name>
    <dbReference type="NCBI Taxonomy" id="225164"/>
    <lineage>
        <taxon>Eukaryota</taxon>
        <taxon>Metazoa</taxon>
        <taxon>Spiralia</taxon>
        <taxon>Lophotrochozoa</taxon>
        <taxon>Mollusca</taxon>
        <taxon>Gastropoda</taxon>
        <taxon>Patellogastropoda</taxon>
        <taxon>Lottioidea</taxon>
        <taxon>Lottiidae</taxon>
        <taxon>Lottia</taxon>
    </lineage>
</organism>
<dbReference type="GO" id="GO:0016887">
    <property type="term" value="F:ATP hydrolysis activity"/>
    <property type="evidence" value="ECO:0007669"/>
    <property type="project" value="InterPro"/>
</dbReference>
<dbReference type="GO" id="GO:0015421">
    <property type="term" value="F:ABC-type oligopeptide transporter activity"/>
    <property type="evidence" value="ECO:0007669"/>
    <property type="project" value="TreeGrafter"/>
</dbReference>
<dbReference type="SUPFAM" id="SSF90123">
    <property type="entry name" value="ABC transporter transmembrane region"/>
    <property type="match status" value="1"/>
</dbReference>
<dbReference type="PROSITE" id="PS00211">
    <property type="entry name" value="ABC_TRANSPORTER_1"/>
    <property type="match status" value="1"/>
</dbReference>
<dbReference type="SMART" id="SM00382">
    <property type="entry name" value="AAA"/>
    <property type="match status" value="1"/>
</dbReference>
<dbReference type="RefSeq" id="XP_009064643.1">
    <property type="nucleotide sequence ID" value="XM_009066395.1"/>
</dbReference>
<dbReference type="InterPro" id="IPR011527">
    <property type="entry name" value="ABC1_TM_dom"/>
</dbReference>
<evidence type="ECO:0000256" key="2">
    <source>
        <dbReference type="ARBA" id="ARBA00006493"/>
    </source>
</evidence>
<feature type="transmembrane region" description="Helical" evidence="11">
    <location>
        <begin position="143"/>
        <end position="171"/>
    </location>
</feature>
<dbReference type="KEGG" id="lgi:LOTGIDRAFT_179605"/>
<evidence type="ECO:0000259" key="13">
    <source>
        <dbReference type="PROSITE" id="PS50929"/>
    </source>
</evidence>
<dbReference type="GeneID" id="20244356"/>
<dbReference type="GO" id="GO:0016020">
    <property type="term" value="C:membrane"/>
    <property type="evidence" value="ECO:0007669"/>
    <property type="project" value="InterPro"/>
</dbReference>
<dbReference type="Pfam" id="PF00664">
    <property type="entry name" value="ABC_membrane"/>
    <property type="match status" value="1"/>
</dbReference>
<evidence type="ECO:0000256" key="4">
    <source>
        <dbReference type="ARBA" id="ARBA00022692"/>
    </source>
</evidence>
<dbReference type="InterPro" id="IPR039421">
    <property type="entry name" value="Type_1_exporter"/>
</dbReference>
<evidence type="ECO:0000256" key="5">
    <source>
        <dbReference type="ARBA" id="ARBA00022741"/>
    </source>
</evidence>
<proteinExistence type="inferred from homology"/>
<evidence type="ECO:0000313" key="15">
    <source>
        <dbReference type="Proteomes" id="UP000030746"/>
    </source>
</evidence>
<dbReference type="PANTHER" id="PTHR43394">
    <property type="entry name" value="ATP-DEPENDENT PERMEASE MDL1, MITOCHONDRIAL"/>
    <property type="match status" value="1"/>
</dbReference>
<comment type="subcellular location">
    <subcellularLocation>
        <location evidence="1">Endomembrane system</location>
        <topology evidence="1">Multi-pass membrane protein</topology>
    </subcellularLocation>
</comment>
<dbReference type="CTD" id="20244356"/>
<dbReference type="Gene3D" id="3.40.50.300">
    <property type="entry name" value="P-loop containing nucleotide triphosphate hydrolases"/>
    <property type="match status" value="1"/>
</dbReference>
<dbReference type="OrthoDB" id="6500128at2759"/>
<keyword evidence="7" id="KW-0571">Peptide transport</keyword>
<evidence type="ECO:0000256" key="9">
    <source>
        <dbReference type="ARBA" id="ARBA00022989"/>
    </source>
</evidence>
<keyword evidence="9 11" id="KW-1133">Transmembrane helix</keyword>
<feature type="transmembrane region" description="Helical" evidence="11">
    <location>
        <begin position="246"/>
        <end position="264"/>
    </location>
</feature>
<dbReference type="SUPFAM" id="SSF52540">
    <property type="entry name" value="P-loop containing nucleoside triphosphate hydrolases"/>
    <property type="match status" value="1"/>
</dbReference>
<evidence type="ECO:0000256" key="11">
    <source>
        <dbReference type="SAM" id="Phobius"/>
    </source>
</evidence>
<keyword evidence="6" id="KW-0067">ATP-binding</keyword>
<dbReference type="EMBL" id="KB203440">
    <property type="protein sequence ID" value="ESO84652.1"/>
    <property type="molecule type" value="Genomic_DNA"/>
</dbReference>
<dbReference type="InterPro" id="IPR003593">
    <property type="entry name" value="AAA+_ATPase"/>
</dbReference>
<name>V3ZK71_LOTGI</name>
<accession>V3ZK71</accession>
<evidence type="ECO:0000256" key="8">
    <source>
        <dbReference type="ARBA" id="ARBA00022967"/>
    </source>
</evidence>
<sequence>MCIFVVVKLLGLADIGSNLRDLWIWANLSWGFISCVICGVQWYLLTLIKVTPRICRVTEEDRRCLNINTDCEEDTAETEEDKQEEEVNKASVMRLLAYSKPDLPYLLAAFLFLTLSSTGRIFLPYFTGQVIDGIAIEKSQTKFINALITMSLITLASAIFAGLRGSIFTYIMARLNLRIRDDLFSSITQQEIGFFDNIRTGDLVSRLTSDTSTMSDALALNINVFLRSLITSIGVIVFMFKLSWKMSLVTFAGLPIIIIVSKYYGTYYETLSEKVQDSLAKANVIAEEALSTMRTVRSFANEGGEKSRYYKALTITYRLGVKLALIYGGYVISNEVFELILTIATFYYGGHLVITDQLTAGNLVSFILYQIQLGECLDAIGDVYTGLMQSLGASHKVFEYIDRKPVIFNNYKGYEPDRLHGRIEFQNVNFSYPTRLDTTVLKNINISIEPGEIVALVGPSGGGKSSLVNLLQHFYETQSGQILLDGVKIQNYSHSYLHRKISMVGQEPVLYARTISENISYGLEEEFSQADILNAAKLANAHDFITKMTKSYETETGEKGLQISGGQKQRIAIARALIRNPVVLILDEATSALDSESEHVVQQAIYSNVKGRTVLIIAHRLSTVESADRIIVINQGQVAEEGRHEELLARGGMYANLVKRQLNTLDMGSSKSQTDITASVFF</sequence>
<evidence type="ECO:0000256" key="6">
    <source>
        <dbReference type="ARBA" id="ARBA00022840"/>
    </source>
</evidence>
<feature type="transmembrane region" description="Helical" evidence="11">
    <location>
        <begin position="23"/>
        <end position="44"/>
    </location>
</feature>
<dbReference type="InterPro" id="IPR017871">
    <property type="entry name" value="ABC_transporter-like_CS"/>
</dbReference>